<dbReference type="OrthoDB" id="2020802at2759"/>
<dbReference type="PROSITE" id="PS50863">
    <property type="entry name" value="B3"/>
    <property type="match status" value="1"/>
</dbReference>
<accession>A0A7I8L7Q2</accession>
<comment type="subcellular location">
    <subcellularLocation>
        <location evidence="1">Nucleus</location>
    </subcellularLocation>
</comment>
<dbReference type="GO" id="GO:0005634">
    <property type="term" value="C:nucleus"/>
    <property type="evidence" value="ECO:0007669"/>
    <property type="project" value="UniProtKB-SubCell"/>
</dbReference>
<evidence type="ECO:0000259" key="6">
    <source>
        <dbReference type="PROSITE" id="PS50863"/>
    </source>
</evidence>
<keyword evidence="5" id="KW-0539">Nucleus</keyword>
<dbReference type="InterPro" id="IPR015300">
    <property type="entry name" value="DNA-bd_pseudobarrel_sf"/>
</dbReference>
<evidence type="ECO:0000313" key="7">
    <source>
        <dbReference type="EMBL" id="CAA7405338.1"/>
    </source>
</evidence>
<evidence type="ECO:0000256" key="3">
    <source>
        <dbReference type="ARBA" id="ARBA00023125"/>
    </source>
</evidence>
<evidence type="ECO:0000313" key="8">
    <source>
        <dbReference type="Proteomes" id="UP000663760"/>
    </source>
</evidence>
<proteinExistence type="predicted"/>
<dbReference type="SUPFAM" id="SSF101936">
    <property type="entry name" value="DNA-binding pseudobarrel domain"/>
    <property type="match status" value="1"/>
</dbReference>
<dbReference type="EMBL" id="LR746274">
    <property type="protein sequence ID" value="CAA7405338.1"/>
    <property type="molecule type" value="Genomic_DNA"/>
</dbReference>
<dbReference type="GO" id="GO:0003677">
    <property type="term" value="F:DNA binding"/>
    <property type="evidence" value="ECO:0007669"/>
    <property type="project" value="UniProtKB-KW"/>
</dbReference>
<name>A0A7I8L7Q2_SPIIN</name>
<protein>
    <recommendedName>
        <fullName evidence="6">TF-B3 domain-containing protein</fullName>
    </recommendedName>
</protein>
<keyword evidence="4" id="KW-0804">Transcription</keyword>
<dbReference type="Gene3D" id="2.40.330.10">
    <property type="entry name" value="DNA-binding pseudobarrel domain"/>
    <property type="match status" value="1"/>
</dbReference>
<dbReference type="PANTHER" id="PTHR31140:SF70">
    <property type="entry name" value="B3 DOMAIN-CONTAINING PROTEIN OS11G0156000"/>
    <property type="match status" value="1"/>
</dbReference>
<evidence type="ECO:0000256" key="5">
    <source>
        <dbReference type="ARBA" id="ARBA00023242"/>
    </source>
</evidence>
<keyword evidence="8" id="KW-1185">Reference proteome</keyword>
<sequence length="203" mass="23083">MVQEEREQMFEKPLTPSDVGKLNRLVIPKQHAEKHLPLGSDSGLLLSFEDEAGKAWRFRYSYWTSSHSYVLTKGWSRFVKEKRLHAGDVVLFERRRSAADRLYIRWKRRRGLLAPNTPAAAVTSPSPPPCPPGTLKYLSTSERVSERERERESVFLPMVRCGAGVGDEEAEMTRKTTKATPATLIKAKRVRLFGVNLDCAPEQ</sequence>
<dbReference type="InterPro" id="IPR003340">
    <property type="entry name" value="B3_DNA-bd"/>
</dbReference>
<dbReference type="GO" id="GO:0003700">
    <property type="term" value="F:DNA-binding transcription factor activity"/>
    <property type="evidence" value="ECO:0007669"/>
    <property type="project" value="InterPro"/>
</dbReference>
<dbReference type="AlphaFoldDB" id="A0A7I8L7Q2"/>
<organism evidence="7 8">
    <name type="scientific">Spirodela intermedia</name>
    <name type="common">Intermediate duckweed</name>
    <dbReference type="NCBI Taxonomy" id="51605"/>
    <lineage>
        <taxon>Eukaryota</taxon>
        <taxon>Viridiplantae</taxon>
        <taxon>Streptophyta</taxon>
        <taxon>Embryophyta</taxon>
        <taxon>Tracheophyta</taxon>
        <taxon>Spermatophyta</taxon>
        <taxon>Magnoliopsida</taxon>
        <taxon>Liliopsida</taxon>
        <taxon>Araceae</taxon>
        <taxon>Lemnoideae</taxon>
        <taxon>Spirodela</taxon>
    </lineage>
</organism>
<evidence type="ECO:0000256" key="4">
    <source>
        <dbReference type="ARBA" id="ARBA00023163"/>
    </source>
</evidence>
<feature type="domain" description="TF-B3" evidence="6">
    <location>
        <begin position="10"/>
        <end position="108"/>
    </location>
</feature>
<gene>
    <name evidence="7" type="ORF">SI8410_11016016</name>
</gene>
<reference evidence="7" key="1">
    <citation type="submission" date="2020-02" db="EMBL/GenBank/DDBJ databases">
        <authorList>
            <person name="Scholz U."/>
            <person name="Mascher M."/>
            <person name="Fiebig A."/>
        </authorList>
    </citation>
    <scope>NUCLEOTIDE SEQUENCE</scope>
</reference>
<keyword evidence="2" id="KW-0805">Transcription regulation</keyword>
<dbReference type="Pfam" id="PF02362">
    <property type="entry name" value="B3"/>
    <property type="match status" value="1"/>
</dbReference>
<dbReference type="SMART" id="SM01019">
    <property type="entry name" value="B3"/>
    <property type="match status" value="1"/>
</dbReference>
<dbReference type="CDD" id="cd10017">
    <property type="entry name" value="B3_DNA"/>
    <property type="match status" value="1"/>
</dbReference>
<dbReference type="PANTHER" id="PTHR31140">
    <property type="entry name" value="B3 DOMAIN-CONTAINING TRANSCRIPTION FACTOR ABI3"/>
    <property type="match status" value="1"/>
</dbReference>
<evidence type="ECO:0000256" key="2">
    <source>
        <dbReference type="ARBA" id="ARBA00023015"/>
    </source>
</evidence>
<evidence type="ECO:0000256" key="1">
    <source>
        <dbReference type="ARBA" id="ARBA00004123"/>
    </source>
</evidence>
<keyword evidence="3" id="KW-0238">DNA-binding</keyword>
<dbReference type="Proteomes" id="UP000663760">
    <property type="component" value="Chromosome 11"/>
</dbReference>
<dbReference type="InterPro" id="IPR044800">
    <property type="entry name" value="LEC2-like"/>
</dbReference>